<dbReference type="CDD" id="cd07377">
    <property type="entry name" value="WHTH_GntR"/>
    <property type="match status" value="1"/>
</dbReference>
<dbReference type="Proteomes" id="UP000195273">
    <property type="component" value="Chromosome"/>
</dbReference>
<accession>A0A1Y0E9D7</accession>
<dbReference type="SUPFAM" id="SSF46785">
    <property type="entry name" value="Winged helix' DNA-binding domain"/>
    <property type="match status" value="1"/>
</dbReference>
<evidence type="ECO:0000313" key="6">
    <source>
        <dbReference type="Proteomes" id="UP000195273"/>
    </source>
</evidence>
<dbReference type="GO" id="GO:0003700">
    <property type="term" value="F:DNA-binding transcription factor activity"/>
    <property type="evidence" value="ECO:0007669"/>
    <property type="project" value="InterPro"/>
</dbReference>
<keyword evidence="6" id="KW-1185">Reference proteome</keyword>
<evidence type="ECO:0000313" key="5">
    <source>
        <dbReference type="EMBL" id="ARU00118.1"/>
    </source>
</evidence>
<dbReference type="PANTHER" id="PTHR43537:SF49">
    <property type="entry name" value="TRANSCRIPTIONAL REGULATORY PROTEIN"/>
    <property type="match status" value="1"/>
</dbReference>
<dbReference type="InterPro" id="IPR008920">
    <property type="entry name" value="TF_FadR/GntR_C"/>
</dbReference>
<dbReference type="KEGG" id="lvs:LOKVESSMR4R_00785"/>
<dbReference type="InterPro" id="IPR036388">
    <property type="entry name" value="WH-like_DNA-bd_sf"/>
</dbReference>
<keyword evidence="1" id="KW-0805">Transcription regulation</keyword>
<evidence type="ECO:0000256" key="1">
    <source>
        <dbReference type="ARBA" id="ARBA00023015"/>
    </source>
</evidence>
<dbReference type="EMBL" id="CP021431">
    <property type="protein sequence ID" value="ARU00118.1"/>
    <property type="molecule type" value="Genomic_DNA"/>
</dbReference>
<keyword evidence="2" id="KW-0238">DNA-binding</keyword>
<dbReference type="Gene3D" id="1.10.10.10">
    <property type="entry name" value="Winged helix-like DNA-binding domain superfamily/Winged helix DNA-binding domain"/>
    <property type="match status" value="1"/>
</dbReference>
<proteinExistence type="predicted"/>
<evidence type="ECO:0000256" key="2">
    <source>
        <dbReference type="ARBA" id="ARBA00023125"/>
    </source>
</evidence>
<dbReference type="PRINTS" id="PR00035">
    <property type="entry name" value="HTHGNTR"/>
</dbReference>
<dbReference type="PROSITE" id="PS50949">
    <property type="entry name" value="HTH_GNTR"/>
    <property type="match status" value="1"/>
</dbReference>
<dbReference type="RefSeq" id="WP_087206388.1">
    <property type="nucleotide sequence ID" value="NZ_CP021431.1"/>
</dbReference>
<keyword evidence="3" id="KW-0804">Transcription</keyword>
<dbReference type="SUPFAM" id="SSF48008">
    <property type="entry name" value="GntR ligand-binding domain-like"/>
    <property type="match status" value="1"/>
</dbReference>
<dbReference type="PANTHER" id="PTHR43537">
    <property type="entry name" value="TRANSCRIPTIONAL REGULATOR, GNTR FAMILY"/>
    <property type="match status" value="1"/>
</dbReference>
<organism evidence="5 6">
    <name type="scientific">Yoonia vestfoldensis</name>
    <dbReference type="NCBI Taxonomy" id="245188"/>
    <lineage>
        <taxon>Bacteria</taxon>
        <taxon>Pseudomonadati</taxon>
        <taxon>Pseudomonadota</taxon>
        <taxon>Alphaproteobacteria</taxon>
        <taxon>Rhodobacterales</taxon>
        <taxon>Paracoccaceae</taxon>
        <taxon>Yoonia</taxon>
    </lineage>
</organism>
<dbReference type="Pfam" id="PF00392">
    <property type="entry name" value="GntR"/>
    <property type="match status" value="1"/>
</dbReference>
<dbReference type="InterPro" id="IPR000524">
    <property type="entry name" value="Tscrpt_reg_HTH_GntR"/>
</dbReference>
<dbReference type="OrthoDB" id="7620579at2"/>
<name>A0A1Y0E9D7_9RHOB</name>
<protein>
    <submittedName>
        <fullName evidence="5">Putative D-xylose utilization operon transcriptional repressor</fullName>
    </submittedName>
</protein>
<dbReference type="SMART" id="SM00345">
    <property type="entry name" value="HTH_GNTR"/>
    <property type="match status" value="1"/>
</dbReference>
<dbReference type="InterPro" id="IPR011711">
    <property type="entry name" value="GntR_C"/>
</dbReference>
<dbReference type="GO" id="GO:0003677">
    <property type="term" value="F:DNA binding"/>
    <property type="evidence" value="ECO:0007669"/>
    <property type="project" value="UniProtKB-KW"/>
</dbReference>
<sequence>MNTRLADHVREALEQMIVTGDFVDGERLDEIRLAERFNVSRTPLREAFQALAASGLVQLFPRRGAFVRHPGFHEIIEMFEVMAELEAVCGRLAARRVTPKTLERIKVTVIACECAAHAGDSDGYYRENEHFHQLVYAASGNDFLAGEAQRLHKRLQPFRRMQLRVRGRMIQSLTEHREILTALEAGDSTAAEVILREHVAVQGSKFNDLMASYKQSNLRAHSQLASLRG</sequence>
<dbReference type="Pfam" id="PF07729">
    <property type="entry name" value="FCD"/>
    <property type="match status" value="1"/>
</dbReference>
<dbReference type="Gene3D" id="1.20.120.530">
    <property type="entry name" value="GntR ligand-binding domain-like"/>
    <property type="match status" value="1"/>
</dbReference>
<reference evidence="5 6" key="1">
    <citation type="submission" date="2017-05" db="EMBL/GenBank/DDBJ databases">
        <title>Genome Sequence of Loktanella vestfoldensis Strain SMR4r Isolated from a Culture of the Diatom Skeletonema marinoi.</title>
        <authorList>
            <person name="Topel M."/>
            <person name="Pinder M.I.M."/>
            <person name="Johansson O.N."/>
            <person name="Kourtchenko O."/>
            <person name="Godhe A."/>
            <person name="Clarke A.K."/>
        </authorList>
    </citation>
    <scope>NUCLEOTIDE SEQUENCE [LARGE SCALE GENOMIC DNA]</scope>
    <source>
        <strain evidence="5 6">SMR4r</strain>
    </source>
</reference>
<gene>
    <name evidence="5" type="primary">gntR</name>
    <name evidence="5" type="ORF">LOKVESSMR4R_00785</name>
</gene>
<evidence type="ECO:0000256" key="3">
    <source>
        <dbReference type="ARBA" id="ARBA00023163"/>
    </source>
</evidence>
<feature type="domain" description="HTH gntR-type" evidence="4">
    <location>
        <begin position="3"/>
        <end position="70"/>
    </location>
</feature>
<dbReference type="SMART" id="SM00895">
    <property type="entry name" value="FCD"/>
    <property type="match status" value="1"/>
</dbReference>
<dbReference type="InterPro" id="IPR036390">
    <property type="entry name" value="WH_DNA-bd_sf"/>
</dbReference>
<dbReference type="AlphaFoldDB" id="A0A1Y0E9D7"/>
<evidence type="ECO:0000259" key="4">
    <source>
        <dbReference type="PROSITE" id="PS50949"/>
    </source>
</evidence>